<name>A0A645FIR1_9ZZZZ</name>
<keyword evidence="2" id="KW-1003">Cell membrane</keyword>
<protein>
    <recommendedName>
        <fullName evidence="8">Oxaloacetate decarboxylase gamma chain</fullName>
    </recommendedName>
</protein>
<keyword evidence="3 6" id="KW-0812">Transmembrane</keyword>
<dbReference type="GO" id="GO:0036376">
    <property type="term" value="P:sodium ion export across plasma membrane"/>
    <property type="evidence" value="ECO:0007669"/>
    <property type="project" value="InterPro"/>
</dbReference>
<evidence type="ECO:0000313" key="7">
    <source>
        <dbReference type="EMBL" id="MPN14291.1"/>
    </source>
</evidence>
<evidence type="ECO:0000256" key="4">
    <source>
        <dbReference type="ARBA" id="ARBA00022989"/>
    </source>
</evidence>
<accession>A0A645FIR1</accession>
<evidence type="ECO:0000256" key="2">
    <source>
        <dbReference type="ARBA" id="ARBA00022475"/>
    </source>
</evidence>
<dbReference type="InterPro" id="IPR005899">
    <property type="entry name" value="Na_pump_deCOase"/>
</dbReference>
<organism evidence="7">
    <name type="scientific">bioreactor metagenome</name>
    <dbReference type="NCBI Taxonomy" id="1076179"/>
    <lineage>
        <taxon>unclassified sequences</taxon>
        <taxon>metagenomes</taxon>
        <taxon>ecological metagenomes</taxon>
    </lineage>
</organism>
<proteinExistence type="predicted"/>
<dbReference type="AlphaFoldDB" id="A0A645FIR1"/>
<feature type="transmembrane region" description="Helical" evidence="6">
    <location>
        <begin position="12"/>
        <end position="34"/>
    </location>
</feature>
<comment type="subcellular location">
    <subcellularLocation>
        <location evidence="1">Cell membrane</location>
    </subcellularLocation>
</comment>
<dbReference type="GO" id="GO:0015081">
    <property type="term" value="F:sodium ion transmembrane transporter activity"/>
    <property type="evidence" value="ECO:0007669"/>
    <property type="project" value="InterPro"/>
</dbReference>
<dbReference type="EMBL" id="VSSQ01060894">
    <property type="protein sequence ID" value="MPN14291.1"/>
    <property type="molecule type" value="Genomic_DNA"/>
</dbReference>
<dbReference type="GO" id="GO:0005886">
    <property type="term" value="C:plasma membrane"/>
    <property type="evidence" value="ECO:0007669"/>
    <property type="project" value="UniProtKB-SubCell"/>
</dbReference>
<evidence type="ECO:0000256" key="6">
    <source>
        <dbReference type="SAM" id="Phobius"/>
    </source>
</evidence>
<keyword evidence="5 6" id="KW-0472">Membrane</keyword>
<evidence type="ECO:0000256" key="3">
    <source>
        <dbReference type="ARBA" id="ARBA00022692"/>
    </source>
</evidence>
<gene>
    <name evidence="7" type="ORF">SDC9_161617</name>
</gene>
<evidence type="ECO:0008006" key="8">
    <source>
        <dbReference type="Google" id="ProtNLM"/>
    </source>
</evidence>
<evidence type="ECO:0000256" key="1">
    <source>
        <dbReference type="ARBA" id="ARBA00004236"/>
    </source>
</evidence>
<reference evidence="7" key="1">
    <citation type="submission" date="2019-08" db="EMBL/GenBank/DDBJ databases">
        <authorList>
            <person name="Kucharzyk K."/>
            <person name="Murdoch R.W."/>
            <person name="Higgins S."/>
            <person name="Loffler F."/>
        </authorList>
    </citation>
    <scope>NUCLEOTIDE SEQUENCE</scope>
</reference>
<dbReference type="Pfam" id="PF04277">
    <property type="entry name" value="OAD_gamma"/>
    <property type="match status" value="1"/>
</dbReference>
<sequence>MNESIASKFAFSLNVSFVAMAIVFGILVILWFVIRSQSFLLGEKKGSKVEESVDLNEVKKGNIEEVLQTIDISKDYEIVAAIMAALSAELDTPISGLNIKSIKRVNTLNSNWQKTSIDEKLNN</sequence>
<comment type="caution">
    <text evidence="7">The sequence shown here is derived from an EMBL/GenBank/DDBJ whole genome shotgun (WGS) entry which is preliminary data.</text>
</comment>
<evidence type="ECO:0000256" key="5">
    <source>
        <dbReference type="ARBA" id="ARBA00023136"/>
    </source>
</evidence>
<keyword evidence="4 6" id="KW-1133">Transmembrane helix</keyword>